<accession>A0AAN9IER6</accession>
<feature type="compositionally biased region" description="Basic and acidic residues" evidence="4">
    <location>
        <begin position="767"/>
        <end position="778"/>
    </location>
</feature>
<evidence type="ECO:0000256" key="4">
    <source>
        <dbReference type="SAM" id="MobiDB-lite"/>
    </source>
</evidence>
<evidence type="ECO:0000256" key="3">
    <source>
        <dbReference type="SAM" id="Coils"/>
    </source>
</evidence>
<gene>
    <name evidence="5" type="ORF">RIF29_16754</name>
</gene>
<dbReference type="InterPro" id="IPR008587">
    <property type="entry name" value="FPP_plant"/>
</dbReference>
<evidence type="ECO:0000256" key="1">
    <source>
        <dbReference type="ARBA" id="ARBA00005921"/>
    </source>
</evidence>
<sequence>MMDKKRWLWKRKSSEKSPGETESSGSVSSHSERFSDEQEEPKESSNGSNQSPDVTSKAAACTEDVNDSAFIDAQFPEEITSKSVPTTGITNDDSLEKDENGEHENIKIVKDCDLNGGLKNMSEKLSAAPVNVNAKEDLVKQHAKVAEEAIAGWEKAEKEVALLKKQLDVVTLRNSALEDRVTHLDGALKECVRQLRQTREEQEENVHDAVMKKTVDLESTKTELENKLVELQSKLDSSNARDRGMSLKVECLEKENMALRHELIARSEELELVTIERDLSTEAAETASKQHLESIKKVAKLEAECRRLKSIASRASVNDHKSVTSSSHCVESLTDSQSDIGERLNAVEIDTHKMSGSELNKWEPSCSDSWASALIAELDQFKNEKRKQTPSSSSVKIDLMDDFLEMERLVALPETKNENLVQESVVANQCTNEESALRVEFEIMNQQMEELKDKLEMVEAEKAELKIALMKSEEYIEESELQLKEAENKLEELQRELENAYKSKQIIENHLMSIEAEAKKFSSKVDLLEAEVDEERALSDKVAMKCKELEEVLESKSAKVDLLETEVDKEKALSDEFATKCKDLEEELKSKSAKVDLLVAEVDKEKALSDEFATKCKDLEEELESKSAKVDLLVAEVDKEKALSDEFATKCKDLEEELESKSAKVDLLEAEVDRERTMSEELAIKCKELEEEILRSTASSYGEKKIKQEDLEIAAGKLAECQKTIASLGTQLKSLATLEDFLIDTASIPASPSLVARARGEMWKLHSNDTFSPKRDSTSSRIAEGSSGPSFNKNEESSPPSSSSSTSSAALPNHASSEKSRNGFAKFFSRTKSGIRLEI</sequence>
<comment type="caution">
    <text evidence="5">The sequence shown here is derived from an EMBL/GenBank/DDBJ whole genome shotgun (WGS) entry which is preliminary data.</text>
</comment>
<protein>
    <recommendedName>
        <fullName evidence="7">Filament-like plant protein</fullName>
    </recommendedName>
</protein>
<evidence type="ECO:0000256" key="2">
    <source>
        <dbReference type="ARBA" id="ARBA00023054"/>
    </source>
</evidence>
<keyword evidence="2 3" id="KW-0175">Coiled coil</keyword>
<organism evidence="5 6">
    <name type="scientific">Crotalaria pallida</name>
    <name type="common">Smooth rattlebox</name>
    <name type="synonym">Crotalaria striata</name>
    <dbReference type="NCBI Taxonomy" id="3830"/>
    <lineage>
        <taxon>Eukaryota</taxon>
        <taxon>Viridiplantae</taxon>
        <taxon>Streptophyta</taxon>
        <taxon>Embryophyta</taxon>
        <taxon>Tracheophyta</taxon>
        <taxon>Spermatophyta</taxon>
        <taxon>Magnoliopsida</taxon>
        <taxon>eudicotyledons</taxon>
        <taxon>Gunneridae</taxon>
        <taxon>Pentapetalae</taxon>
        <taxon>rosids</taxon>
        <taxon>fabids</taxon>
        <taxon>Fabales</taxon>
        <taxon>Fabaceae</taxon>
        <taxon>Papilionoideae</taxon>
        <taxon>50 kb inversion clade</taxon>
        <taxon>genistoids sensu lato</taxon>
        <taxon>core genistoids</taxon>
        <taxon>Crotalarieae</taxon>
        <taxon>Crotalaria</taxon>
    </lineage>
</organism>
<name>A0AAN9IER6_CROPI</name>
<proteinExistence type="inferred from homology"/>
<feature type="region of interest" description="Disordered" evidence="4">
    <location>
        <begin position="1"/>
        <end position="102"/>
    </location>
</feature>
<feature type="compositionally biased region" description="Low complexity" evidence="4">
    <location>
        <begin position="797"/>
        <end position="808"/>
    </location>
</feature>
<feature type="region of interest" description="Disordered" evidence="4">
    <location>
        <begin position="767"/>
        <end position="823"/>
    </location>
</feature>
<dbReference type="Pfam" id="PF05911">
    <property type="entry name" value="FPP"/>
    <property type="match status" value="4"/>
</dbReference>
<evidence type="ECO:0000313" key="5">
    <source>
        <dbReference type="EMBL" id="KAK7275634.1"/>
    </source>
</evidence>
<dbReference type="SUPFAM" id="SSF57997">
    <property type="entry name" value="Tropomyosin"/>
    <property type="match status" value="1"/>
</dbReference>
<evidence type="ECO:0000313" key="6">
    <source>
        <dbReference type="Proteomes" id="UP001372338"/>
    </source>
</evidence>
<dbReference type="PANTHER" id="PTHR31580:SF5">
    <property type="entry name" value="FILAMENT-LIKE PLANT PROTEIN 1-RELATED"/>
    <property type="match status" value="1"/>
</dbReference>
<feature type="compositionally biased region" description="Polar residues" evidence="4">
    <location>
        <begin position="44"/>
        <end position="54"/>
    </location>
</feature>
<dbReference type="Proteomes" id="UP001372338">
    <property type="component" value="Unassembled WGS sequence"/>
</dbReference>
<feature type="compositionally biased region" description="Low complexity" evidence="4">
    <location>
        <begin position="20"/>
        <end position="29"/>
    </location>
</feature>
<dbReference type="AlphaFoldDB" id="A0AAN9IER6"/>
<feature type="coiled-coil region" evidence="3">
    <location>
        <begin position="434"/>
        <end position="692"/>
    </location>
</feature>
<comment type="similarity">
    <text evidence="1">Belongs to the FPP family.</text>
</comment>
<reference evidence="5 6" key="1">
    <citation type="submission" date="2024-01" db="EMBL/GenBank/DDBJ databases">
        <title>The genomes of 5 underutilized Papilionoideae crops provide insights into root nodulation and disease resistanc.</title>
        <authorList>
            <person name="Yuan L."/>
        </authorList>
    </citation>
    <scope>NUCLEOTIDE SEQUENCE [LARGE SCALE GENOMIC DNA]</scope>
    <source>
        <strain evidence="5">ZHUSHIDOU_FW_LH</strain>
        <tissue evidence="5">Leaf</tissue>
    </source>
</reference>
<keyword evidence="6" id="KW-1185">Reference proteome</keyword>
<feature type="coiled-coil region" evidence="3">
    <location>
        <begin position="192"/>
        <end position="241"/>
    </location>
</feature>
<feature type="compositionally biased region" description="Basic and acidic residues" evidence="4">
    <location>
        <begin position="1"/>
        <end position="19"/>
    </location>
</feature>
<evidence type="ECO:0008006" key="7">
    <source>
        <dbReference type="Google" id="ProtNLM"/>
    </source>
</evidence>
<feature type="compositionally biased region" description="Polar residues" evidence="4">
    <location>
        <begin position="81"/>
        <end position="92"/>
    </location>
</feature>
<dbReference type="EMBL" id="JAYWIO010000003">
    <property type="protein sequence ID" value="KAK7275634.1"/>
    <property type="molecule type" value="Genomic_DNA"/>
</dbReference>
<dbReference type="PANTHER" id="PTHR31580">
    <property type="entry name" value="FILAMENT-LIKE PLANT PROTEIN 4"/>
    <property type="match status" value="1"/>
</dbReference>